<accession>A0A8S5RAL8</accession>
<organism evidence="1">
    <name type="scientific">virus sp. ctLl75</name>
    <dbReference type="NCBI Taxonomy" id="2828249"/>
    <lineage>
        <taxon>Viruses</taxon>
    </lineage>
</organism>
<evidence type="ECO:0000313" key="1">
    <source>
        <dbReference type="EMBL" id="DAE28383.1"/>
    </source>
</evidence>
<name>A0A8S5RAL8_9VIRU</name>
<dbReference type="EMBL" id="BK059085">
    <property type="protein sequence ID" value="DAE28383.1"/>
    <property type="molecule type" value="Genomic_DNA"/>
</dbReference>
<protein>
    <submittedName>
        <fullName evidence="1">Putative tail-component</fullName>
    </submittedName>
</protein>
<sequence length="85" mass="9459">MVKYQLTDFGKAHLQAMKKLKITSDEALKKVGLVLEEAIKYEMESDSYDTGTLASSITTVLIRSGLVEVGTNLEYALAREHGRRP</sequence>
<proteinExistence type="predicted"/>
<reference evidence="1" key="1">
    <citation type="journal article" date="2021" name="Proc. Natl. Acad. Sci. U.S.A.">
        <title>A Catalog of Tens of Thousands of Viruses from Human Metagenomes Reveals Hidden Associations with Chronic Diseases.</title>
        <authorList>
            <person name="Tisza M.J."/>
            <person name="Buck C.B."/>
        </authorList>
    </citation>
    <scope>NUCLEOTIDE SEQUENCE</scope>
    <source>
        <strain evidence="1">CtLl75</strain>
    </source>
</reference>